<organism evidence="2 3">
    <name type="scientific">Staphylococcus simulans UMC-CNS-990</name>
    <dbReference type="NCBI Taxonomy" id="1405498"/>
    <lineage>
        <taxon>Bacteria</taxon>
        <taxon>Bacillati</taxon>
        <taxon>Bacillota</taxon>
        <taxon>Bacilli</taxon>
        <taxon>Bacillales</taxon>
        <taxon>Staphylococcaceae</taxon>
        <taxon>Staphylococcus</taxon>
    </lineage>
</organism>
<keyword evidence="1" id="KW-0472">Membrane</keyword>
<evidence type="ECO:0000313" key="3">
    <source>
        <dbReference type="Proteomes" id="UP000017131"/>
    </source>
</evidence>
<dbReference type="RefSeq" id="WP_002479714.1">
    <property type="nucleotide sequence ID" value="NZ_AXDY01000002.1"/>
</dbReference>
<dbReference type="Pfam" id="PF16230">
    <property type="entry name" value="DUF4889"/>
    <property type="match status" value="1"/>
</dbReference>
<dbReference type="GeneID" id="77330820"/>
<comment type="caution">
    <text evidence="2">The sequence shown here is derived from an EMBL/GenBank/DDBJ whole genome shotgun (WGS) entry which is preliminary data.</text>
</comment>
<reference evidence="2 3" key="1">
    <citation type="journal article" date="2013" name="Genome Announc.">
        <title>Draft Genome Sequence of Staphylococcus simulans UMC-CNS-990, Isolated from a Case of Chronic Bovine Mastitis.</title>
        <authorList>
            <person name="Calcutt M.J."/>
            <person name="Foecking M.F."/>
            <person name="Hsieh H.Y."/>
            <person name="Perry J."/>
            <person name="Stewart G.C."/>
            <person name="Middleton J.R."/>
        </authorList>
    </citation>
    <scope>NUCLEOTIDE SEQUENCE [LARGE SCALE GENOMIC DNA]</scope>
    <source>
        <strain evidence="2 3">UMC-CNS-990</strain>
    </source>
</reference>
<protein>
    <recommendedName>
        <fullName evidence="4">DUF4889 domain-containing protein</fullName>
    </recommendedName>
</protein>
<name>A0ABN0PFM2_STASI</name>
<dbReference type="EMBL" id="AXDY01000002">
    <property type="protein sequence ID" value="ERS94382.1"/>
    <property type="molecule type" value="Genomic_DNA"/>
</dbReference>
<accession>A0ABN0PFM2</accession>
<proteinExistence type="predicted"/>
<gene>
    <name evidence="2" type="ORF">SSIM_02705</name>
</gene>
<dbReference type="Proteomes" id="UP000017131">
    <property type="component" value="Unassembled WGS sequence"/>
</dbReference>
<keyword evidence="1" id="KW-0812">Transmembrane</keyword>
<dbReference type="PROSITE" id="PS51257">
    <property type="entry name" value="PROKAR_LIPOPROTEIN"/>
    <property type="match status" value="1"/>
</dbReference>
<dbReference type="InterPro" id="IPR032613">
    <property type="entry name" value="DUF4889"/>
</dbReference>
<feature type="transmembrane region" description="Helical" evidence="1">
    <location>
        <begin position="12"/>
        <end position="31"/>
    </location>
</feature>
<evidence type="ECO:0000256" key="1">
    <source>
        <dbReference type="SAM" id="Phobius"/>
    </source>
</evidence>
<evidence type="ECO:0008006" key="4">
    <source>
        <dbReference type="Google" id="ProtNLM"/>
    </source>
</evidence>
<sequence length="112" mass="12727">MKKNGKTLGISLIALLTIACIVLVIMIFASGEKETYYGIMKDNQTVEKMISEKDNHIEKNVKVDSDDQFKPKKGDFVVLVKKVGTDEFSKKKVVEHDDIPHGLMMKIHDMHH</sequence>
<keyword evidence="3" id="KW-1185">Reference proteome</keyword>
<keyword evidence="1" id="KW-1133">Transmembrane helix</keyword>
<evidence type="ECO:0000313" key="2">
    <source>
        <dbReference type="EMBL" id="ERS94382.1"/>
    </source>
</evidence>